<evidence type="ECO:0000313" key="1">
    <source>
        <dbReference type="Proteomes" id="UP000887579"/>
    </source>
</evidence>
<protein>
    <submittedName>
        <fullName evidence="2">BTB domain-containing protein</fullName>
    </submittedName>
</protein>
<dbReference type="Proteomes" id="UP000887579">
    <property type="component" value="Unplaced"/>
</dbReference>
<reference evidence="2" key="1">
    <citation type="submission" date="2022-11" db="UniProtKB">
        <authorList>
            <consortium name="WormBaseParasite"/>
        </authorList>
    </citation>
    <scope>IDENTIFICATION</scope>
</reference>
<dbReference type="WBParaSite" id="ES5_v2.g22599.t1">
    <property type="protein sequence ID" value="ES5_v2.g22599.t1"/>
    <property type="gene ID" value="ES5_v2.g22599"/>
</dbReference>
<proteinExistence type="predicted"/>
<name>A0AC34FYN8_9BILA</name>
<evidence type="ECO:0000313" key="2">
    <source>
        <dbReference type="WBParaSite" id="ES5_v2.g22599.t1"/>
    </source>
</evidence>
<organism evidence="1 2">
    <name type="scientific">Panagrolaimus sp. ES5</name>
    <dbReference type="NCBI Taxonomy" id="591445"/>
    <lineage>
        <taxon>Eukaryota</taxon>
        <taxon>Metazoa</taxon>
        <taxon>Ecdysozoa</taxon>
        <taxon>Nematoda</taxon>
        <taxon>Chromadorea</taxon>
        <taxon>Rhabditida</taxon>
        <taxon>Tylenchina</taxon>
        <taxon>Panagrolaimomorpha</taxon>
        <taxon>Panagrolaimoidea</taxon>
        <taxon>Panagrolaimidae</taxon>
        <taxon>Panagrolaimus</taxon>
    </lineage>
</organism>
<sequence>MSINPNTASLDPVQQRYKFFADQNVEEGHFDVTFEFGTQEDSDNNPGNNTNAPFQQLFAHSFTLWPSSKIFEKTLFGPLAHKGPIPVLRHSFEDFKEFLTFMYLGKCNIKMENVMALVDLGEYYEVKLLKDQCEEFLTNNSTEIENVLKVYESLKVYSLENAMQIVMEFVAGNTLQILKTEEFLGAQKETILDIVKMKNLTAKQEDLFEGICKWAEHNCPKDTVNRNEFLKDKLADMMPLIDFSIMEFNFLNSFVVRKGFLFPSFDALSDALCEAAGKKQRAKEERLKIVPKRRRIQITNQNGQKAFADICDPTIIAAIEAMTVHNQVKSVAREYCQFNAYLGPPTAPSPKFCLVRDSSGYLTLKTYTPSNPNNTCCLVRNRSGGYYSNSDFPCNECASNINKGLQNVEIIAPVFSTNNCFTLGNRCTIEFV</sequence>
<accession>A0AC34FYN8</accession>